<dbReference type="SMR" id="A0A1S4FXH8"/>
<evidence type="ECO:0000313" key="31">
    <source>
        <dbReference type="Proteomes" id="UP000682892"/>
    </source>
</evidence>
<dbReference type="AlphaFoldDB" id="A0A1S4FXH8"/>
<dbReference type="GO" id="GO:0008270">
    <property type="term" value="F:zinc ion binding"/>
    <property type="evidence" value="ECO:0007669"/>
    <property type="project" value="UniProtKB-UniRule"/>
</dbReference>
<evidence type="ECO:0000256" key="5">
    <source>
        <dbReference type="ARBA" id="ARBA00022438"/>
    </source>
</evidence>
<dbReference type="EMBL" id="CH477924">
    <property type="protein sequence ID" value="EAT35030.1"/>
    <property type="molecule type" value="Genomic_DNA"/>
</dbReference>
<keyword evidence="15" id="KW-1133">Transmembrane helix</keyword>
<dbReference type="CDD" id="cd09601">
    <property type="entry name" value="M1_APN-Q_like"/>
    <property type="match status" value="1"/>
</dbReference>
<evidence type="ECO:0000256" key="14">
    <source>
        <dbReference type="ARBA" id="ARBA00022968"/>
    </source>
</evidence>
<evidence type="ECO:0000256" key="13">
    <source>
        <dbReference type="ARBA" id="ARBA00022833"/>
    </source>
</evidence>
<reference evidence="30" key="3">
    <citation type="submission" date="2012-09" db="EMBL/GenBank/DDBJ databases">
        <authorList>
            <consortium name="VectorBase"/>
        </authorList>
    </citation>
    <scope>NUCLEOTIDE SEQUENCE</scope>
    <source>
        <strain evidence="30">Liverpool</strain>
    </source>
</reference>
<keyword evidence="7" id="KW-0336">GPI-anchor</keyword>
<dbReference type="Gene3D" id="2.60.40.1730">
    <property type="entry name" value="tricorn interacting facor f3 domain"/>
    <property type="match status" value="1"/>
</dbReference>
<keyword evidence="12 25" id="KW-0378">Hydrolase</keyword>
<dbReference type="HOGENOM" id="CLU_003705_2_0_1"/>
<dbReference type="Gene3D" id="2.60.40.1910">
    <property type="match status" value="1"/>
</dbReference>
<evidence type="ECO:0000256" key="21">
    <source>
        <dbReference type="PIRSR" id="PIRSR634016-1"/>
    </source>
</evidence>
<dbReference type="GO" id="GO:0016285">
    <property type="term" value="F:alanyl aminopeptidase activity"/>
    <property type="evidence" value="ECO:0007669"/>
    <property type="project" value="UniProtKB-EC"/>
</dbReference>
<feature type="domain" description="Aminopeptidase N-like N-terminal" evidence="29">
    <location>
        <begin position="47"/>
        <end position="239"/>
    </location>
</feature>
<name>A0A1S4FXH8_AEDAE</name>
<dbReference type="InterPro" id="IPR042097">
    <property type="entry name" value="Aminopeptidase_N-like_N_sf"/>
</dbReference>
<feature type="binding site" evidence="22">
    <location>
        <position position="176"/>
    </location>
    <ligand>
        <name>substrate</name>
    </ligand>
</feature>
<dbReference type="OrthoDB" id="510539at2759"/>
<evidence type="ECO:0000256" key="19">
    <source>
        <dbReference type="ARBA" id="ARBA00023180"/>
    </source>
</evidence>
<evidence type="ECO:0000256" key="12">
    <source>
        <dbReference type="ARBA" id="ARBA00022801"/>
    </source>
</evidence>
<feature type="chain" id="PRO_5036491151" description="Aminopeptidase" evidence="26">
    <location>
        <begin position="18"/>
        <end position="955"/>
    </location>
</feature>
<dbReference type="InterPro" id="IPR014782">
    <property type="entry name" value="Peptidase_M1_dom"/>
</dbReference>
<feature type="binding site" evidence="23">
    <location>
        <position position="368"/>
    </location>
    <ligand>
        <name>Zn(2+)</name>
        <dbReference type="ChEBI" id="CHEBI:29105"/>
        <note>catalytic</note>
    </ligand>
</feature>
<feature type="binding site" evidence="23">
    <location>
        <position position="345"/>
    </location>
    <ligand>
        <name>Zn(2+)</name>
        <dbReference type="ChEBI" id="CHEBI:29105"/>
        <note>catalytic</note>
    </ligand>
</feature>
<evidence type="ECO:0000256" key="16">
    <source>
        <dbReference type="ARBA" id="ARBA00023049"/>
    </source>
</evidence>
<feature type="domain" description="Peptidase M1 membrane alanine aminopeptidase" evidence="27">
    <location>
        <begin position="273"/>
        <end position="498"/>
    </location>
</feature>
<feature type="binding site" evidence="22">
    <location>
        <begin position="309"/>
        <end position="313"/>
    </location>
    <ligand>
        <name>substrate</name>
    </ligand>
</feature>
<reference evidence="30" key="2">
    <citation type="journal article" date="2007" name="Science">
        <title>Genome sequence of Aedes aegypti, a major arbovirus vector.</title>
        <authorList>
            <person name="Nene V."/>
            <person name="Wortman J.R."/>
            <person name="Lawson D."/>
            <person name="Haas B."/>
            <person name="Kodira C."/>
            <person name="Tu Z.J."/>
            <person name="Loftus B."/>
            <person name="Xi Z."/>
            <person name="Megy K."/>
            <person name="Grabherr M."/>
            <person name="Ren Q."/>
            <person name="Zdobnov E.M."/>
            <person name="Lobo N.F."/>
            <person name="Campbell K.S."/>
            <person name="Brown S.E."/>
            <person name="Bonaldo M.F."/>
            <person name="Zhu J."/>
            <person name="Sinkins S.P."/>
            <person name="Hogenkamp D.G."/>
            <person name="Amedeo P."/>
            <person name="Arensburger P."/>
            <person name="Atkinson P.W."/>
            <person name="Bidwell S."/>
            <person name="Biedler J."/>
            <person name="Birney E."/>
            <person name="Bruggner R.V."/>
            <person name="Costas J."/>
            <person name="Coy M.R."/>
            <person name="Crabtree J."/>
            <person name="Crawford M."/>
            <person name="Debruyn B."/>
            <person name="Decaprio D."/>
            <person name="Eiglmeier K."/>
            <person name="Eisenstadt E."/>
            <person name="El-Dorry H."/>
            <person name="Gelbart W.M."/>
            <person name="Gomes S.L."/>
            <person name="Hammond M."/>
            <person name="Hannick L.I."/>
            <person name="Hogan J.R."/>
            <person name="Holmes M.H."/>
            <person name="Jaffe D."/>
            <person name="Johnston J.S."/>
            <person name="Kennedy R.C."/>
            <person name="Koo H."/>
            <person name="Kravitz S."/>
            <person name="Kriventseva E.V."/>
            <person name="Kulp D."/>
            <person name="Labutti K."/>
            <person name="Lee E."/>
            <person name="Li S."/>
            <person name="Lovin D.D."/>
            <person name="Mao C."/>
            <person name="Mauceli E."/>
            <person name="Menck C.F."/>
            <person name="Miller J.R."/>
            <person name="Montgomery P."/>
            <person name="Mori A."/>
            <person name="Nascimento A.L."/>
            <person name="Naveira H.F."/>
            <person name="Nusbaum C."/>
            <person name="O'leary S."/>
            <person name="Orvis J."/>
            <person name="Pertea M."/>
            <person name="Quesneville H."/>
            <person name="Reidenbach K.R."/>
            <person name="Rogers Y.H."/>
            <person name="Roth C.W."/>
            <person name="Schneider J.R."/>
            <person name="Schatz M."/>
            <person name="Shumway M."/>
            <person name="Stanke M."/>
            <person name="Stinson E.O."/>
            <person name="Tubio J.M."/>
            <person name="Vanzee J.P."/>
            <person name="Verjovski-Almeida S."/>
            <person name="Werner D."/>
            <person name="White O."/>
            <person name="Wyder S."/>
            <person name="Zeng Q."/>
            <person name="Zhao Q."/>
            <person name="Zhao Y."/>
            <person name="Hill C.A."/>
            <person name="Raikhel A.S."/>
            <person name="Soares M.B."/>
            <person name="Knudson D.L."/>
            <person name="Lee N.H."/>
            <person name="Galagan J."/>
            <person name="Salzberg S.L."/>
            <person name="Paulsen I.T."/>
            <person name="Dimopoulos G."/>
            <person name="Collins F.H."/>
            <person name="Birren B."/>
            <person name="Fraser-Liggett C.M."/>
            <person name="Severson D.W."/>
        </authorList>
    </citation>
    <scope>NUCLEOTIDE SEQUENCE [LARGE SCALE GENOMIC DNA]</scope>
    <source>
        <strain evidence="30">Liverpool</strain>
    </source>
</reference>
<keyword evidence="18" id="KW-1015">Disulfide bond</keyword>
<evidence type="ECO:0000256" key="20">
    <source>
        <dbReference type="ARBA" id="ARBA00023288"/>
    </source>
</evidence>
<dbReference type="EC" id="3.4.11.-" evidence="25"/>
<keyword evidence="6" id="KW-1003">Cell membrane</keyword>
<evidence type="ECO:0000256" key="7">
    <source>
        <dbReference type="ARBA" id="ARBA00022622"/>
    </source>
</evidence>
<evidence type="ECO:0000256" key="26">
    <source>
        <dbReference type="SAM" id="SignalP"/>
    </source>
</evidence>
<dbReference type="FunFam" id="2.60.40.1910:FF:000008">
    <property type="entry name" value="Aminopeptidase"/>
    <property type="match status" value="1"/>
</dbReference>
<dbReference type="OMA" id="QYAPWSA"/>
<keyword evidence="13 23" id="KW-0862">Zinc</keyword>
<dbReference type="Pfam" id="PF01433">
    <property type="entry name" value="Peptidase_M1"/>
    <property type="match status" value="1"/>
</dbReference>
<accession>A0A1S4FXH8</accession>
<dbReference type="InterPro" id="IPR024571">
    <property type="entry name" value="ERAP1-like_C_dom"/>
</dbReference>
<comment type="similarity">
    <text evidence="4 25">Belongs to the peptidase M1 family.</text>
</comment>
<keyword evidence="19" id="KW-0325">Glycoprotein</keyword>
<dbReference type="SUPFAM" id="SSF55486">
    <property type="entry name" value="Metalloproteases ('zincins'), catalytic domain"/>
    <property type="match status" value="1"/>
</dbReference>
<evidence type="ECO:0000256" key="25">
    <source>
        <dbReference type="RuleBase" id="RU364040"/>
    </source>
</evidence>
<evidence type="ECO:0000313" key="30">
    <source>
        <dbReference type="EMBL" id="EAT35030.1"/>
    </source>
</evidence>
<feature type="binding site" evidence="23">
    <location>
        <position position="349"/>
    </location>
    <ligand>
        <name>Zn(2+)</name>
        <dbReference type="ChEBI" id="CHEBI:29105"/>
        <note>catalytic</note>
    </ligand>
</feature>
<dbReference type="FunFam" id="1.25.50.20:FF:000001">
    <property type="entry name" value="Aminopeptidase"/>
    <property type="match status" value="1"/>
</dbReference>
<evidence type="ECO:0000256" key="11">
    <source>
        <dbReference type="ARBA" id="ARBA00022729"/>
    </source>
</evidence>
<keyword evidence="8 25" id="KW-0645">Protease</keyword>
<comment type="cofactor">
    <cofactor evidence="23 25">
        <name>Zn(2+)</name>
        <dbReference type="ChEBI" id="CHEBI:29105"/>
    </cofactor>
    <text evidence="23 25">Binds 1 zinc ion per subunit.</text>
</comment>
<dbReference type="InterPro" id="IPR050344">
    <property type="entry name" value="Peptidase_M1_aminopeptidases"/>
</dbReference>
<evidence type="ECO:0000259" key="27">
    <source>
        <dbReference type="Pfam" id="PF01433"/>
    </source>
</evidence>
<feature type="active site" description="Proton acceptor" evidence="21">
    <location>
        <position position="346"/>
    </location>
</feature>
<keyword evidence="9" id="KW-0812">Transmembrane</keyword>
<comment type="catalytic activity">
    <reaction evidence="1">
        <text>Release of an N-terminal amino acid, Xaa-|-Yaa- from a peptide, amide or arylamide. Xaa is preferably Ala, but may be most amino acids including Pro (slow action). When a terminal hydrophobic residue is followed by a prolyl residue, the two may be released as an intact Xaa-Pro dipeptide.</text>
        <dbReference type="EC" id="3.4.11.2"/>
    </reaction>
</comment>
<dbReference type="PANTHER" id="PTHR11533">
    <property type="entry name" value="PROTEASE M1 ZINC METALLOPROTEASE"/>
    <property type="match status" value="1"/>
</dbReference>
<feature type="signal peptide" evidence="26">
    <location>
        <begin position="1"/>
        <end position="17"/>
    </location>
</feature>
<dbReference type="Pfam" id="PF11838">
    <property type="entry name" value="ERAP1_C"/>
    <property type="match status" value="1"/>
</dbReference>
<dbReference type="GO" id="GO:0042277">
    <property type="term" value="F:peptide binding"/>
    <property type="evidence" value="ECO:0007669"/>
    <property type="project" value="TreeGrafter"/>
</dbReference>
<dbReference type="GO" id="GO:0070006">
    <property type="term" value="F:metalloaminopeptidase activity"/>
    <property type="evidence" value="ECO:0007669"/>
    <property type="project" value="TreeGrafter"/>
</dbReference>
<evidence type="ECO:0000259" key="28">
    <source>
        <dbReference type="Pfam" id="PF11838"/>
    </source>
</evidence>
<dbReference type="GO" id="GO:0005615">
    <property type="term" value="C:extracellular space"/>
    <property type="evidence" value="ECO:0007669"/>
    <property type="project" value="TreeGrafter"/>
</dbReference>
<keyword evidence="14" id="KW-0735">Signal-anchor</keyword>
<protein>
    <recommendedName>
        <fullName evidence="25">Aminopeptidase</fullName>
        <ecNumber evidence="25">3.4.11.-</ecNumber>
    </recommendedName>
</protein>
<gene>
    <name evidence="30" type="ORF">AaeL_AAEL012783</name>
</gene>
<proteinExistence type="inferred from homology"/>
<evidence type="ECO:0000256" key="6">
    <source>
        <dbReference type="ARBA" id="ARBA00022475"/>
    </source>
</evidence>
<dbReference type="PRINTS" id="PR00756">
    <property type="entry name" value="ALADIPTASE"/>
</dbReference>
<dbReference type="InterPro" id="IPR027268">
    <property type="entry name" value="Peptidase_M4/M1_CTD_sf"/>
</dbReference>
<organism evidence="30 31">
    <name type="scientific">Aedes aegypti</name>
    <name type="common">Yellowfever mosquito</name>
    <name type="synonym">Culex aegypti</name>
    <dbReference type="NCBI Taxonomy" id="7159"/>
    <lineage>
        <taxon>Eukaryota</taxon>
        <taxon>Metazoa</taxon>
        <taxon>Ecdysozoa</taxon>
        <taxon>Arthropoda</taxon>
        <taxon>Hexapoda</taxon>
        <taxon>Insecta</taxon>
        <taxon>Pterygota</taxon>
        <taxon>Neoptera</taxon>
        <taxon>Endopterygota</taxon>
        <taxon>Diptera</taxon>
        <taxon>Nematocera</taxon>
        <taxon>Culicoidea</taxon>
        <taxon>Culicidae</taxon>
        <taxon>Culicinae</taxon>
        <taxon>Aedini</taxon>
        <taxon>Aedes</taxon>
        <taxon>Stegomyia</taxon>
    </lineage>
</organism>
<evidence type="ECO:0000256" key="22">
    <source>
        <dbReference type="PIRSR" id="PIRSR634016-2"/>
    </source>
</evidence>
<dbReference type="Proteomes" id="UP000682892">
    <property type="component" value="Chromosome 1"/>
</dbReference>
<keyword evidence="17" id="KW-0472">Membrane</keyword>
<evidence type="ECO:0000256" key="23">
    <source>
        <dbReference type="PIRSR" id="PIRSR634016-3"/>
    </source>
</evidence>
<evidence type="ECO:0000256" key="4">
    <source>
        <dbReference type="ARBA" id="ARBA00010136"/>
    </source>
</evidence>
<dbReference type="GO" id="GO:0006508">
    <property type="term" value="P:proteolysis"/>
    <property type="evidence" value="ECO:0007669"/>
    <property type="project" value="UniProtKB-KW"/>
</dbReference>
<comment type="subcellular location">
    <subcellularLocation>
        <location evidence="3">Cell membrane</location>
        <topology evidence="3">Lipid-anchor</topology>
        <topology evidence="3">GPI-anchor</topology>
    </subcellularLocation>
    <subcellularLocation>
        <location evidence="2">Membrane</location>
        <topology evidence="2">Single-pass type II membrane protein</topology>
    </subcellularLocation>
</comment>
<evidence type="ECO:0000256" key="1">
    <source>
        <dbReference type="ARBA" id="ARBA00000098"/>
    </source>
</evidence>
<keyword evidence="5 25" id="KW-0031">Aminopeptidase</keyword>
<dbReference type="GO" id="GO:0098552">
    <property type="term" value="C:side of membrane"/>
    <property type="evidence" value="ECO:0007669"/>
    <property type="project" value="UniProtKB-KW"/>
</dbReference>
<evidence type="ECO:0000256" key="24">
    <source>
        <dbReference type="PIRSR" id="PIRSR634016-4"/>
    </source>
</evidence>
<evidence type="ECO:0000256" key="9">
    <source>
        <dbReference type="ARBA" id="ARBA00022692"/>
    </source>
</evidence>
<evidence type="ECO:0000256" key="18">
    <source>
        <dbReference type="ARBA" id="ARBA00023157"/>
    </source>
</evidence>
<dbReference type="InterPro" id="IPR034016">
    <property type="entry name" value="M1_APN-typ"/>
</dbReference>
<dbReference type="GO" id="GO:0005886">
    <property type="term" value="C:plasma membrane"/>
    <property type="evidence" value="ECO:0007669"/>
    <property type="project" value="UniProtKB-SubCell"/>
</dbReference>
<evidence type="ECO:0000256" key="17">
    <source>
        <dbReference type="ARBA" id="ARBA00023136"/>
    </source>
</evidence>
<evidence type="ECO:0000256" key="2">
    <source>
        <dbReference type="ARBA" id="ARBA00004606"/>
    </source>
</evidence>
<dbReference type="Gene3D" id="1.25.50.20">
    <property type="match status" value="1"/>
</dbReference>
<keyword evidence="11 26" id="KW-0732">Signal</keyword>
<sequence length="955" mass="107575">MWKAAILILSVTSAVWSGVPLERQNLPSTPRQEVPVSGYRLPNNTIPLRYNVELTTHVHDHQSPNQFDFNGKVTIWLRVLEENVQNITLHYRQITVTHVKLTDATNTVLVNDDSSFTTDVTYEFLVILAPSILRIGDYSLELEYHGELRTDNGGFYRSSYTDARGNTRWIATTQFESTDARHAFPCYDEPGTRAPIGLKLTHGNAYHAISNMPIKSSLPWNATYTVTEFEDTLAMQTYLLAFVVSDFAFISNTENKQSVYANPVSISNGDLNFALEAGVKVINALEDYLQVKYSFPKLDQIGIPDFAAGAMENWGLVTYREEVLIYNSTKSPMGQLKRTASIIAHEYGHQFFGNLVSPKWWSYLWLNEGFATLMQYIAADKAYPDLRIQDMATVEALQNAFQSDALENTRPMNSYVETPTAISALFDDIAYDKSGSVLRQLQHAFGDTVFRAGLKYYLDAMQFQPATPADLAAALQRAVDDHQALPSTVNVSDIINSWADQSGYPVLHVRRNTDNVITLSQERYLLKRSKDAVKGTWYLPYNMATSQASDFSSTLPHDWLIDQTVELRPSAALNWTIDDWVIFNKQQTGYYRVNYDDKLWELITHELHHGNHSSIHHLNRAQLIDDSLNLARSGHLKYDITLKLIQYLTKEEEYVPWASLNNGLAYLNRMLAGSSKYNLFKKYVWELVEPSFHKFGLENKPSDTHFAKLTRNILINWACQVGSEDCLTQTNSQLAEVVSNKTKDIDPNLKGVVYCNGLRNADRNTFQYVLDRMHRSQDPSDRMLLISALGCSENTALLEMYLATSLDETGDFGYRGQERSRVFSAVYVNGRVGLETAMKFLDANAATIDRLYNGGSFGGRAIGSAVTGMARRVVNKEQYDDFLAMNTRLESAGYLNAGELSTAKELSGENVQWTNTYFNVIESWLEANVKSGAVRFGTASMMTVTTVAALVAVLL</sequence>
<dbReference type="PANTHER" id="PTHR11533:SF290">
    <property type="entry name" value="AMINOPEPTIDASE"/>
    <property type="match status" value="1"/>
</dbReference>
<dbReference type="SUPFAM" id="SSF63737">
    <property type="entry name" value="Leukotriene A4 hydrolase N-terminal domain"/>
    <property type="match status" value="1"/>
</dbReference>
<dbReference type="InterPro" id="IPR001930">
    <property type="entry name" value="Peptidase_M1"/>
</dbReference>
<keyword evidence="10 23" id="KW-0479">Metal-binding</keyword>
<feature type="binding site" evidence="22">
    <location>
        <position position="860"/>
    </location>
    <ligand>
        <name>substrate</name>
    </ligand>
</feature>
<feature type="site" description="Transition state stabilizer" evidence="24">
    <location>
        <position position="431"/>
    </location>
</feature>
<dbReference type="InterPro" id="IPR045357">
    <property type="entry name" value="Aminopeptidase_N-like_N"/>
</dbReference>
<keyword evidence="20" id="KW-0449">Lipoprotein</keyword>
<dbReference type="Pfam" id="PF17900">
    <property type="entry name" value="Peptidase_M1_N"/>
    <property type="match status" value="1"/>
</dbReference>
<dbReference type="FunFam" id="1.10.390.10:FF:000013">
    <property type="entry name" value="Aminopeptidase N"/>
    <property type="match status" value="1"/>
</dbReference>
<keyword evidence="16 25" id="KW-0482">Metalloprotease</keyword>
<dbReference type="GO" id="GO:0043171">
    <property type="term" value="P:peptide catabolic process"/>
    <property type="evidence" value="ECO:0007669"/>
    <property type="project" value="TreeGrafter"/>
</dbReference>
<evidence type="ECO:0000259" key="29">
    <source>
        <dbReference type="Pfam" id="PF17900"/>
    </source>
</evidence>
<evidence type="ECO:0000256" key="3">
    <source>
        <dbReference type="ARBA" id="ARBA00004609"/>
    </source>
</evidence>
<reference evidence="30" key="1">
    <citation type="submission" date="2005-10" db="EMBL/GenBank/DDBJ databases">
        <authorList>
            <person name="Loftus B.J."/>
            <person name="Nene V.M."/>
            <person name="Hannick L.I."/>
            <person name="Bidwell S."/>
            <person name="Haas B."/>
            <person name="Amedeo P."/>
            <person name="Orvis J."/>
            <person name="Wortman J.R."/>
            <person name="White O.R."/>
            <person name="Salzberg S."/>
            <person name="Shumway M."/>
            <person name="Koo H."/>
            <person name="Zhao Y."/>
            <person name="Holmes M."/>
            <person name="Miller J."/>
            <person name="Schatz M."/>
            <person name="Pop M."/>
            <person name="Pai G."/>
            <person name="Utterback T."/>
            <person name="Rogers Y.-H."/>
            <person name="Kravitz S."/>
            <person name="Fraser C.M."/>
        </authorList>
    </citation>
    <scope>NUCLEOTIDE SEQUENCE</scope>
    <source>
        <strain evidence="30">Liverpool</strain>
    </source>
</reference>
<dbReference type="Gene3D" id="1.10.390.10">
    <property type="entry name" value="Neutral Protease Domain 2"/>
    <property type="match status" value="1"/>
</dbReference>
<dbReference type="FunFam" id="2.60.40.1730:FF:000012">
    <property type="entry name" value="Aminopeptidase N"/>
    <property type="match status" value="1"/>
</dbReference>
<dbReference type="KEGG" id="aag:5576800"/>
<evidence type="ECO:0000256" key="15">
    <source>
        <dbReference type="ARBA" id="ARBA00022989"/>
    </source>
</evidence>
<feature type="domain" description="ERAP1-like C-terminal" evidence="28">
    <location>
        <begin position="580"/>
        <end position="883"/>
    </location>
</feature>
<evidence type="ECO:0000256" key="10">
    <source>
        <dbReference type="ARBA" id="ARBA00022723"/>
    </source>
</evidence>
<dbReference type="GO" id="GO:0005737">
    <property type="term" value="C:cytoplasm"/>
    <property type="evidence" value="ECO:0007669"/>
    <property type="project" value="TreeGrafter"/>
</dbReference>
<evidence type="ECO:0000256" key="8">
    <source>
        <dbReference type="ARBA" id="ARBA00022670"/>
    </source>
</evidence>